<feature type="compositionally biased region" description="Low complexity" evidence="1">
    <location>
        <begin position="89"/>
        <end position="102"/>
    </location>
</feature>
<gene>
    <name evidence="2" type="ORF">PZA18_02210</name>
</gene>
<evidence type="ECO:0000313" key="2">
    <source>
        <dbReference type="EMBL" id="MDK2122859.1"/>
    </source>
</evidence>
<evidence type="ECO:0008006" key="4">
    <source>
        <dbReference type="Google" id="ProtNLM"/>
    </source>
</evidence>
<organism evidence="2 3">
    <name type="scientific">Parachitinimonas caeni</name>
    <dbReference type="NCBI Taxonomy" id="3031301"/>
    <lineage>
        <taxon>Bacteria</taxon>
        <taxon>Pseudomonadati</taxon>
        <taxon>Pseudomonadota</taxon>
        <taxon>Betaproteobacteria</taxon>
        <taxon>Neisseriales</taxon>
        <taxon>Chitinibacteraceae</taxon>
        <taxon>Parachitinimonas</taxon>
    </lineage>
</organism>
<evidence type="ECO:0000313" key="3">
    <source>
        <dbReference type="Proteomes" id="UP001172778"/>
    </source>
</evidence>
<comment type="caution">
    <text evidence="2">The sequence shown here is derived from an EMBL/GenBank/DDBJ whole genome shotgun (WGS) entry which is preliminary data.</text>
</comment>
<dbReference type="Proteomes" id="UP001172778">
    <property type="component" value="Unassembled WGS sequence"/>
</dbReference>
<sequence length="117" mass="12859">MSRKSKLVVLTLIGSATLAGCSEQVQTKRNMYASREDCLKEWPPEDCREESYRRSNGSTGYSYWGPHYTSNGRVFHYNGRESMRYGKLSSSRAISTSHSSVSRGGFGSIGHGSHGGG</sequence>
<feature type="compositionally biased region" description="Gly residues" evidence="1">
    <location>
        <begin position="104"/>
        <end position="117"/>
    </location>
</feature>
<accession>A0ABT7DSV5</accession>
<protein>
    <recommendedName>
        <fullName evidence="4">DUF1190 domain-containing protein</fullName>
    </recommendedName>
</protein>
<dbReference type="RefSeq" id="WP_284099146.1">
    <property type="nucleotide sequence ID" value="NZ_JARRAF010000002.1"/>
</dbReference>
<dbReference type="PROSITE" id="PS51257">
    <property type="entry name" value="PROKAR_LIPOPROTEIN"/>
    <property type="match status" value="1"/>
</dbReference>
<feature type="region of interest" description="Disordered" evidence="1">
    <location>
        <begin position="88"/>
        <end position="117"/>
    </location>
</feature>
<proteinExistence type="predicted"/>
<keyword evidence="3" id="KW-1185">Reference proteome</keyword>
<name>A0ABT7DSV5_9NEIS</name>
<evidence type="ECO:0000256" key="1">
    <source>
        <dbReference type="SAM" id="MobiDB-lite"/>
    </source>
</evidence>
<reference evidence="2" key="1">
    <citation type="submission" date="2023-03" db="EMBL/GenBank/DDBJ databases">
        <title>Chitinimonas shenzhenensis gen. nov., sp. nov., a novel member of family Burkholderiaceae isolated from activated sludge collected in Shen Zhen, China.</title>
        <authorList>
            <person name="Wang X."/>
        </authorList>
    </citation>
    <scope>NUCLEOTIDE SEQUENCE</scope>
    <source>
        <strain evidence="2">DQS-5</strain>
    </source>
</reference>
<dbReference type="EMBL" id="JARRAF010000002">
    <property type="protein sequence ID" value="MDK2122859.1"/>
    <property type="molecule type" value="Genomic_DNA"/>
</dbReference>